<dbReference type="Proteomes" id="UP001153334">
    <property type="component" value="Unassembled WGS sequence"/>
</dbReference>
<sequence length="142" mass="16331">MIPVEPIHYDESVYPSAKTFKPFRFAEPNAIRNILDLLDTAPSAEGKPRTKMGDHRQQQQTKQKSGATIDEVFLGFGFGLHACPGRFFALNELKIFIATMVLNYDIEPLKTRPKMTPLIWLNVPLFKNFQVNVRRRRAVELE</sequence>
<dbReference type="EMBL" id="JAPESX010000125">
    <property type="protein sequence ID" value="KAJ8123110.1"/>
    <property type="molecule type" value="Genomic_DNA"/>
</dbReference>
<evidence type="ECO:0000313" key="1">
    <source>
        <dbReference type="EMBL" id="KAJ8123110.1"/>
    </source>
</evidence>
<gene>
    <name evidence="1" type="ORF">ONZ43_g860</name>
</gene>
<organism evidence="1 2">
    <name type="scientific">Nemania bipapillata</name>
    <dbReference type="NCBI Taxonomy" id="110536"/>
    <lineage>
        <taxon>Eukaryota</taxon>
        <taxon>Fungi</taxon>
        <taxon>Dikarya</taxon>
        <taxon>Ascomycota</taxon>
        <taxon>Pezizomycotina</taxon>
        <taxon>Sordariomycetes</taxon>
        <taxon>Xylariomycetidae</taxon>
        <taxon>Xylariales</taxon>
        <taxon>Xylariaceae</taxon>
        <taxon>Nemania</taxon>
    </lineage>
</organism>
<protein>
    <submittedName>
        <fullName evidence="1">Uncharacterized protein</fullName>
    </submittedName>
</protein>
<comment type="caution">
    <text evidence="1">The sequence shown here is derived from an EMBL/GenBank/DDBJ whole genome shotgun (WGS) entry which is preliminary data.</text>
</comment>
<name>A0ACC2J6J6_9PEZI</name>
<keyword evidence="2" id="KW-1185">Reference proteome</keyword>
<accession>A0ACC2J6J6</accession>
<proteinExistence type="predicted"/>
<evidence type="ECO:0000313" key="2">
    <source>
        <dbReference type="Proteomes" id="UP001153334"/>
    </source>
</evidence>
<reference evidence="1" key="1">
    <citation type="submission" date="2022-11" db="EMBL/GenBank/DDBJ databases">
        <title>Genome Sequence of Nemania bipapillata.</title>
        <authorList>
            <person name="Buettner E."/>
        </authorList>
    </citation>
    <scope>NUCLEOTIDE SEQUENCE</scope>
    <source>
        <strain evidence="1">CP14</strain>
    </source>
</reference>